<dbReference type="InterPro" id="IPR029060">
    <property type="entry name" value="PIN-like_dom_sf"/>
</dbReference>
<dbReference type="EMBL" id="CP014750">
    <property type="protein sequence ID" value="AMQ19482.1"/>
    <property type="molecule type" value="Genomic_DNA"/>
</dbReference>
<keyword evidence="1" id="KW-0460">Magnesium</keyword>
<accession>A0A142CXI0</accession>
<dbReference type="KEGG" id="tpep:A0127_00285"/>
<dbReference type="Proteomes" id="UP000073604">
    <property type="component" value="Chromosome"/>
</dbReference>
<dbReference type="Pfam" id="PF01850">
    <property type="entry name" value="PIN"/>
    <property type="match status" value="1"/>
</dbReference>
<dbReference type="InterPro" id="IPR044153">
    <property type="entry name" value="PIN_Pae0151-like"/>
</dbReference>
<dbReference type="InterPro" id="IPR051619">
    <property type="entry name" value="TypeII_TA_RNase_PINc/VapC"/>
</dbReference>
<dbReference type="STRING" id="53952.A0127_00285"/>
<keyword evidence="4" id="KW-1185">Reference proteome</keyword>
<evidence type="ECO:0000256" key="1">
    <source>
        <dbReference type="ARBA" id="ARBA00022842"/>
    </source>
</evidence>
<dbReference type="OrthoDB" id="269293at2157"/>
<dbReference type="AlphaFoldDB" id="A0A142CXI0"/>
<gene>
    <name evidence="3" type="ORF">A0127_00285</name>
</gene>
<feature type="domain" description="PIN" evidence="2">
    <location>
        <begin position="2"/>
        <end position="124"/>
    </location>
</feature>
<evidence type="ECO:0000259" key="2">
    <source>
        <dbReference type="Pfam" id="PF01850"/>
    </source>
</evidence>
<evidence type="ECO:0000313" key="4">
    <source>
        <dbReference type="Proteomes" id="UP000073604"/>
    </source>
</evidence>
<dbReference type="InterPro" id="IPR002716">
    <property type="entry name" value="PIN_dom"/>
</dbReference>
<evidence type="ECO:0000313" key="3">
    <source>
        <dbReference type="EMBL" id="AMQ19482.1"/>
    </source>
</evidence>
<dbReference type="CDD" id="cd09873">
    <property type="entry name" value="PIN_Pae0151-like"/>
    <property type="match status" value="1"/>
</dbReference>
<reference evidence="4" key="1">
    <citation type="submission" date="2016-03" db="EMBL/GenBank/DDBJ databases">
        <authorList>
            <person name="Oger P.M."/>
        </authorList>
    </citation>
    <scope>NUCLEOTIDE SEQUENCE [LARGE SCALE GENOMIC DNA]</scope>
    <source>
        <strain evidence="4">OG-1</strain>
    </source>
</reference>
<organism evidence="3 4">
    <name type="scientific">Thermococcus peptonophilus</name>
    <dbReference type="NCBI Taxonomy" id="53952"/>
    <lineage>
        <taxon>Archaea</taxon>
        <taxon>Methanobacteriati</taxon>
        <taxon>Methanobacteriota</taxon>
        <taxon>Thermococci</taxon>
        <taxon>Thermococcales</taxon>
        <taxon>Thermococcaceae</taxon>
        <taxon>Thermococcus</taxon>
    </lineage>
</organism>
<sequence>MIVIDASSLARYILLEPGWERIEEFIRGNDLASLEYALVEVSNALWKHCVLYSRIDREEFERRSQALDLMRSVLFLENPFEYLSQAREIACEERITVYDALYIAQALKYGKLATSDEKQGKTAEKLGVEVTYL</sequence>
<dbReference type="SUPFAM" id="SSF88723">
    <property type="entry name" value="PIN domain-like"/>
    <property type="match status" value="1"/>
</dbReference>
<protein>
    <submittedName>
        <fullName evidence="3">Nucleotide-binding protein</fullName>
    </submittedName>
</protein>
<proteinExistence type="predicted"/>
<dbReference type="PANTHER" id="PTHR35901">
    <property type="entry name" value="RIBONUCLEASE VAPC3"/>
    <property type="match status" value="1"/>
</dbReference>
<dbReference type="Gene3D" id="3.40.50.1010">
    <property type="entry name" value="5'-nuclease"/>
    <property type="match status" value="1"/>
</dbReference>
<dbReference type="PANTHER" id="PTHR35901:SF1">
    <property type="entry name" value="EXONUCLEASE VAPC9"/>
    <property type="match status" value="1"/>
</dbReference>
<name>A0A142CXI0_9EURY</name>